<comment type="caution">
    <text evidence="2">The sequence shown here is derived from an EMBL/GenBank/DDBJ whole genome shotgun (WGS) entry which is preliminary data.</text>
</comment>
<accession>A0A414ADB1</accession>
<feature type="non-terminal residue" evidence="2">
    <location>
        <position position="1"/>
    </location>
</feature>
<reference evidence="2 3" key="1">
    <citation type="submission" date="2018-08" db="EMBL/GenBank/DDBJ databases">
        <title>A genome reference for cultivated species of the human gut microbiota.</title>
        <authorList>
            <person name="Zou Y."/>
            <person name="Xue W."/>
            <person name="Luo G."/>
        </authorList>
    </citation>
    <scope>NUCLEOTIDE SEQUENCE [LARGE SCALE GENOMIC DNA]</scope>
    <source>
        <strain evidence="2 3">AM35-14</strain>
    </source>
</reference>
<dbReference type="EMBL" id="QSHZ01000100">
    <property type="protein sequence ID" value="RHC44591.1"/>
    <property type="molecule type" value="Genomic_DNA"/>
</dbReference>
<gene>
    <name evidence="2" type="ORF">DW839_33275</name>
</gene>
<evidence type="ECO:0000313" key="3">
    <source>
        <dbReference type="Proteomes" id="UP000283975"/>
    </source>
</evidence>
<evidence type="ECO:0000313" key="2">
    <source>
        <dbReference type="EMBL" id="RHC44591.1"/>
    </source>
</evidence>
<dbReference type="AlphaFoldDB" id="A0A414ADB1"/>
<proteinExistence type="predicted"/>
<organism evidence="2 3">
    <name type="scientific">Enterocloster bolteae</name>
    <dbReference type="NCBI Taxonomy" id="208479"/>
    <lineage>
        <taxon>Bacteria</taxon>
        <taxon>Bacillati</taxon>
        <taxon>Bacillota</taxon>
        <taxon>Clostridia</taxon>
        <taxon>Lachnospirales</taxon>
        <taxon>Lachnospiraceae</taxon>
        <taxon>Enterocloster</taxon>
    </lineage>
</organism>
<name>A0A414ADB1_9FIRM</name>
<dbReference type="Proteomes" id="UP000283975">
    <property type="component" value="Unassembled WGS sequence"/>
</dbReference>
<sequence>PKGAIRRCEIQGRNDTGENWRTDTEMIPKHDNLIGGQSTLSLILREILGGSMAVILPKIAPKPYTKTGGSAICRE</sequence>
<protein>
    <submittedName>
        <fullName evidence="2">Uncharacterized protein</fullName>
    </submittedName>
</protein>
<evidence type="ECO:0000256" key="1">
    <source>
        <dbReference type="SAM" id="MobiDB-lite"/>
    </source>
</evidence>
<feature type="region of interest" description="Disordered" evidence="1">
    <location>
        <begin position="1"/>
        <end position="22"/>
    </location>
</feature>